<dbReference type="InterPro" id="IPR027417">
    <property type="entry name" value="P-loop_NTPase"/>
</dbReference>
<dbReference type="SUPFAM" id="SSF52540">
    <property type="entry name" value="P-loop containing nucleoside triphosphate hydrolases"/>
    <property type="match status" value="1"/>
</dbReference>
<organism evidence="3 4">
    <name type="scientific">Endocarpon pusillum (strain Z07020 / HMAS-L-300199)</name>
    <name type="common">Lichen-forming fungus</name>
    <dbReference type="NCBI Taxonomy" id="1263415"/>
    <lineage>
        <taxon>Eukaryota</taxon>
        <taxon>Fungi</taxon>
        <taxon>Dikarya</taxon>
        <taxon>Ascomycota</taxon>
        <taxon>Pezizomycotina</taxon>
        <taxon>Eurotiomycetes</taxon>
        <taxon>Chaetothyriomycetidae</taxon>
        <taxon>Verrucariales</taxon>
        <taxon>Verrucariaceae</taxon>
        <taxon>Endocarpon</taxon>
    </lineage>
</organism>
<dbReference type="RefSeq" id="XP_007805343.1">
    <property type="nucleotide sequence ID" value="XM_007807152.1"/>
</dbReference>
<dbReference type="SMART" id="SM00382">
    <property type="entry name" value="AAA"/>
    <property type="match status" value="1"/>
</dbReference>
<dbReference type="OrthoDB" id="10042665at2759"/>
<gene>
    <name evidence="3" type="ORF">EPUS_06682</name>
</gene>
<feature type="region of interest" description="Disordered" evidence="1">
    <location>
        <begin position="1"/>
        <end position="37"/>
    </location>
</feature>
<sequence>MSSSDLKNASLAEDIIPSFDSDQERPSNSSGSMESRWPDEIELLKRIRRSDGEDVQDESQFLGINVGTRNTSSGLAEQDSTTEYVLSLETYGQTEELGRRRGLNVESFDWERGQMKRLTILSNHLRRVFQEVVDFYPAVDLTQAPLVFYSPYSFLFHFLPSLEGLSKKIDDRDCRYTDLRVLLLLCDRHLSKPFGLLRSTLDSGRISFFALEILFRPGVKLLARDHLCQWQVFMCVEAKQEPKGMTRTIRSGDDEMAVTAYRVAAWHLAWNPVLNKFERQMIRFRVANFDGSRAINTLSVFPLDFFGDEPSRDALIESLVQRGHRWHQLASRKPTCWLHEGASLVTPGRLYDGGYETVEPKHHVGRVIVDSTASIDYSWVFSVNPWRSTGGATFWDNRPEFFSYDDLPPEGDFVDEQALFCPASISCFEVVNQVQLVLAISHLRPVQWNKAALDQLLLHQDKKERISSLIQNYAEKTVKDLTNTIAGKGAGLVFVLYGPPGVGKTLTAESVAEFHEMPLISVRLTDLVGGYDGSKSSVWWIIDKADELGAILLLDEADVILESRSYEDVRRNTFVSKFLRTVEYFNGILFMTTNRLETMDVAFRSRIQMAIEYKSFSKATRRKIWSNIINRVKDEESREELLEELDYLKGLDLNGREIQNVVKMAQSMALGISHSSSGKIKGTVERKQACLNISHIKKAADEALSFQKYFKDQKEVSRSHLQVNIQGKRKGQRNNHESDDESDDE</sequence>
<dbReference type="OMA" id="IAMATHE"/>
<dbReference type="Pfam" id="PF00004">
    <property type="entry name" value="AAA"/>
    <property type="match status" value="1"/>
</dbReference>
<dbReference type="InterPro" id="IPR054289">
    <property type="entry name" value="DUF7025"/>
</dbReference>
<reference evidence="4" key="1">
    <citation type="journal article" date="2014" name="BMC Genomics">
        <title>Genome characteristics reveal the impact of lichenization on lichen-forming fungus Endocarpon pusillum Hedwig (Verrucariales, Ascomycota).</title>
        <authorList>
            <person name="Wang Y.-Y."/>
            <person name="Liu B."/>
            <person name="Zhang X.-Y."/>
            <person name="Zhou Q.-M."/>
            <person name="Zhang T."/>
            <person name="Li H."/>
            <person name="Yu Y.-F."/>
            <person name="Zhang X.-L."/>
            <person name="Hao X.-Y."/>
            <person name="Wang M."/>
            <person name="Wang L."/>
            <person name="Wei J.-C."/>
        </authorList>
    </citation>
    <scope>NUCLEOTIDE SEQUENCE [LARGE SCALE GENOMIC DNA]</scope>
    <source>
        <strain evidence="4">Z07020 / HMAS-L-300199</strain>
    </source>
</reference>
<evidence type="ECO:0000259" key="2">
    <source>
        <dbReference type="SMART" id="SM00382"/>
    </source>
</evidence>
<dbReference type="HOGENOM" id="CLU_004471_6_3_1"/>
<feature type="domain" description="AAA+ ATPase" evidence="2">
    <location>
        <begin position="490"/>
        <end position="615"/>
    </location>
</feature>
<dbReference type="InterPro" id="IPR056599">
    <property type="entry name" value="AAA_lid_fung"/>
</dbReference>
<dbReference type="PANTHER" id="PTHR46411">
    <property type="entry name" value="FAMILY ATPASE, PUTATIVE-RELATED"/>
    <property type="match status" value="1"/>
</dbReference>
<dbReference type="Gene3D" id="3.40.50.300">
    <property type="entry name" value="P-loop containing nucleotide triphosphate hydrolases"/>
    <property type="match status" value="1"/>
</dbReference>
<dbReference type="EMBL" id="KE721476">
    <property type="protein sequence ID" value="ERF68995.1"/>
    <property type="molecule type" value="Genomic_DNA"/>
</dbReference>
<dbReference type="Proteomes" id="UP000019373">
    <property type="component" value="Unassembled WGS sequence"/>
</dbReference>
<evidence type="ECO:0000256" key="1">
    <source>
        <dbReference type="SAM" id="MobiDB-lite"/>
    </source>
</evidence>
<dbReference type="eggNOG" id="KOG0730">
    <property type="taxonomic scope" value="Eukaryota"/>
</dbReference>
<evidence type="ECO:0000313" key="3">
    <source>
        <dbReference type="EMBL" id="ERF68995.1"/>
    </source>
</evidence>
<dbReference type="AlphaFoldDB" id="U1HFU4"/>
<dbReference type="GO" id="GO:0005524">
    <property type="term" value="F:ATP binding"/>
    <property type="evidence" value="ECO:0007669"/>
    <property type="project" value="InterPro"/>
</dbReference>
<dbReference type="GeneID" id="19241575"/>
<keyword evidence="4" id="KW-1185">Reference proteome</keyword>
<dbReference type="InterPro" id="IPR003959">
    <property type="entry name" value="ATPase_AAA_core"/>
</dbReference>
<dbReference type="PANTHER" id="PTHR46411:SF3">
    <property type="entry name" value="AAA+ ATPASE DOMAIN-CONTAINING PROTEIN"/>
    <property type="match status" value="1"/>
</dbReference>
<accession>U1HFU4</accession>
<dbReference type="CDD" id="cd19481">
    <property type="entry name" value="RecA-like_protease"/>
    <property type="match status" value="1"/>
</dbReference>
<dbReference type="GO" id="GO:0016887">
    <property type="term" value="F:ATP hydrolysis activity"/>
    <property type="evidence" value="ECO:0007669"/>
    <property type="project" value="InterPro"/>
</dbReference>
<dbReference type="Pfam" id="PF22942">
    <property type="entry name" value="DUF7025"/>
    <property type="match status" value="1"/>
</dbReference>
<feature type="region of interest" description="Disordered" evidence="1">
    <location>
        <begin position="717"/>
        <end position="745"/>
    </location>
</feature>
<proteinExistence type="predicted"/>
<evidence type="ECO:0000313" key="4">
    <source>
        <dbReference type="Proteomes" id="UP000019373"/>
    </source>
</evidence>
<protein>
    <recommendedName>
        <fullName evidence="2">AAA+ ATPase domain-containing protein</fullName>
    </recommendedName>
</protein>
<dbReference type="Pfam" id="PF23232">
    <property type="entry name" value="AAA_lid_13"/>
    <property type="match status" value="1"/>
</dbReference>
<name>U1HFU4_ENDPU</name>
<dbReference type="InterPro" id="IPR003593">
    <property type="entry name" value="AAA+_ATPase"/>
</dbReference>